<dbReference type="GO" id="GO:0009341">
    <property type="term" value="C:beta-galactosidase complex"/>
    <property type="evidence" value="ECO:0007669"/>
    <property type="project" value="InterPro"/>
</dbReference>
<evidence type="ECO:0000256" key="2">
    <source>
        <dbReference type="ARBA" id="ARBA00023295"/>
    </source>
</evidence>
<sequence length="60" mass="6953">MQFVKYLKEKFNTTDELNKAFGLSYWSNDVHAWEDMPSVVGTINGSFGAEFSKFQRKLVD</sequence>
<comment type="caution">
    <text evidence="4">The sequence shown here is derived from an EMBL/GenBank/DDBJ whole genome shotgun (WGS) entry which is preliminary data.</text>
</comment>
<keyword evidence="2" id="KW-0326">Glycosidase</keyword>
<evidence type="ECO:0000313" key="5">
    <source>
        <dbReference type="Proteomes" id="UP000216133"/>
    </source>
</evidence>
<dbReference type="InterPro" id="IPR013529">
    <property type="entry name" value="Glyco_hydro_42_N"/>
</dbReference>
<gene>
    <name evidence="4" type="ORF">CHH61_25320</name>
</gene>
<feature type="non-terminal residue" evidence="4">
    <location>
        <position position="60"/>
    </location>
</feature>
<evidence type="ECO:0000259" key="3">
    <source>
        <dbReference type="Pfam" id="PF02449"/>
    </source>
</evidence>
<name>A0A268QV11_SHOCL</name>
<protein>
    <recommendedName>
        <fullName evidence="3">Glycoside hydrolase family 42 N-terminal domain-containing protein</fullName>
    </recommendedName>
</protein>
<evidence type="ECO:0000313" key="4">
    <source>
        <dbReference type="EMBL" id="PAF11817.1"/>
    </source>
</evidence>
<evidence type="ECO:0000256" key="1">
    <source>
        <dbReference type="ARBA" id="ARBA00022801"/>
    </source>
</evidence>
<dbReference type="EMBL" id="NPBS01000743">
    <property type="protein sequence ID" value="PAF11817.1"/>
    <property type="molecule type" value="Genomic_DNA"/>
</dbReference>
<proteinExistence type="predicted"/>
<dbReference type="GO" id="GO:0005975">
    <property type="term" value="P:carbohydrate metabolic process"/>
    <property type="evidence" value="ECO:0007669"/>
    <property type="project" value="InterPro"/>
</dbReference>
<keyword evidence="1" id="KW-0378">Hydrolase</keyword>
<dbReference type="AlphaFoldDB" id="A0A268QV11"/>
<reference evidence="4 5" key="1">
    <citation type="submission" date="2017-07" db="EMBL/GenBank/DDBJ databases">
        <title>Isolation and whole genome analysis of endospore-forming bacteria from heroin.</title>
        <authorList>
            <person name="Kalinowski J."/>
            <person name="Ahrens B."/>
            <person name="Al-Dilaimi A."/>
            <person name="Winkler A."/>
            <person name="Wibberg D."/>
            <person name="Schleenbecker U."/>
            <person name="Ruckert C."/>
            <person name="Wolfel R."/>
            <person name="Grass G."/>
        </authorList>
    </citation>
    <scope>NUCLEOTIDE SEQUENCE [LARGE SCALE GENOMIC DNA]</scope>
    <source>
        <strain evidence="4 5">7523-2</strain>
    </source>
</reference>
<dbReference type="Pfam" id="PF02449">
    <property type="entry name" value="Glyco_hydro_42"/>
    <property type="match status" value="1"/>
</dbReference>
<organism evidence="4 5">
    <name type="scientific">Shouchella clausii</name>
    <name type="common">Alkalihalobacillus clausii</name>
    <dbReference type="NCBI Taxonomy" id="79880"/>
    <lineage>
        <taxon>Bacteria</taxon>
        <taxon>Bacillati</taxon>
        <taxon>Bacillota</taxon>
        <taxon>Bacilli</taxon>
        <taxon>Bacillales</taxon>
        <taxon>Bacillaceae</taxon>
        <taxon>Shouchella</taxon>
    </lineage>
</organism>
<dbReference type="Proteomes" id="UP000216133">
    <property type="component" value="Unassembled WGS sequence"/>
</dbReference>
<dbReference type="Gene3D" id="3.20.20.80">
    <property type="entry name" value="Glycosidases"/>
    <property type="match status" value="1"/>
</dbReference>
<feature type="domain" description="Glycoside hydrolase family 42 N-terminal" evidence="3">
    <location>
        <begin position="2"/>
        <end position="55"/>
    </location>
</feature>
<dbReference type="GO" id="GO:0004565">
    <property type="term" value="F:beta-galactosidase activity"/>
    <property type="evidence" value="ECO:0007669"/>
    <property type="project" value="InterPro"/>
</dbReference>
<accession>A0A268QV11</accession>